<dbReference type="PANTHER" id="PTHR12526">
    <property type="entry name" value="GLYCOSYLTRANSFERASE"/>
    <property type="match status" value="1"/>
</dbReference>
<organism evidence="1">
    <name type="scientific">marine sediment metagenome</name>
    <dbReference type="NCBI Taxonomy" id="412755"/>
    <lineage>
        <taxon>unclassified sequences</taxon>
        <taxon>metagenomes</taxon>
        <taxon>ecological metagenomes</taxon>
    </lineage>
</organism>
<reference evidence="1" key="1">
    <citation type="journal article" date="2014" name="Front. Microbiol.">
        <title>High frequency of phylogenetically diverse reductive dehalogenase-homologous genes in deep subseafloor sedimentary metagenomes.</title>
        <authorList>
            <person name="Kawai M."/>
            <person name="Futagami T."/>
            <person name="Toyoda A."/>
            <person name="Takaki Y."/>
            <person name="Nishi S."/>
            <person name="Hori S."/>
            <person name="Arai W."/>
            <person name="Tsubouchi T."/>
            <person name="Morono Y."/>
            <person name="Uchiyama I."/>
            <person name="Ito T."/>
            <person name="Fujiyama A."/>
            <person name="Inagaki F."/>
            <person name="Takami H."/>
        </authorList>
    </citation>
    <scope>NUCLEOTIDE SEQUENCE</scope>
    <source>
        <strain evidence="1">Expedition CK06-06</strain>
    </source>
</reference>
<dbReference type="SUPFAM" id="SSF53756">
    <property type="entry name" value="UDP-Glycosyltransferase/glycogen phosphorylase"/>
    <property type="match status" value="1"/>
</dbReference>
<gene>
    <name evidence="1" type="ORF">S12H4_18928</name>
</gene>
<dbReference type="EMBL" id="BARW01009404">
    <property type="protein sequence ID" value="GAI80054.1"/>
    <property type="molecule type" value="Genomic_DNA"/>
</dbReference>
<name>X1TJ60_9ZZZZ</name>
<dbReference type="AlphaFoldDB" id="X1TJ60"/>
<sequence length="102" mass="11093">MATEGYQFLLFITGVGRAETALRKSITELGLSQFVIIIPELKPWRTFLTAGDIFIQPAPSYDFNLLLLEAMSLGTAVAACRGGVDDLIIQGKTAVVFDPNDE</sequence>
<dbReference type="Gene3D" id="3.40.50.2000">
    <property type="entry name" value="Glycogen Phosphorylase B"/>
    <property type="match status" value="1"/>
</dbReference>
<proteinExistence type="predicted"/>
<protein>
    <submittedName>
        <fullName evidence="1">Uncharacterized protein</fullName>
    </submittedName>
</protein>
<dbReference type="Pfam" id="PF13692">
    <property type="entry name" value="Glyco_trans_1_4"/>
    <property type="match status" value="1"/>
</dbReference>
<comment type="caution">
    <text evidence="1">The sequence shown here is derived from an EMBL/GenBank/DDBJ whole genome shotgun (WGS) entry which is preliminary data.</text>
</comment>
<evidence type="ECO:0000313" key="1">
    <source>
        <dbReference type="EMBL" id="GAI80054.1"/>
    </source>
</evidence>
<accession>X1TJ60</accession>
<feature type="non-terminal residue" evidence="1">
    <location>
        <position position="102"/>
    </location>
</feature>